<evidence type="ECO:0000313" key="1">
    <source>
        <dbReference type="EMBL" id="KAJ8627892.1"/>
    </source>
</evidence>
<reference evidence="1 2" key="1">
    <citation type="journal article" date="2022" name="Hortic Res">
        <title>A haplotype resolved chromosomal level avocado genome allows analysis of novel avocado genes.</title>
        <authorList>
            <person name="Nath O."/>
            <person name="Fletcher S.J."/>
            <person name="Hayward A."/>
            <person name="Shaw L.M."/>
            <person name="Masouleh A.K."/>
            <person name="Furtado A."/>
            <person name="Henry R.J."/>
            <person name="Mitter N."/>
        </authorList>
    </citation>
    <scope>NUCLEOTIDE SEQUENCE [LARGE SCALE GENOMIC DNA]</scope>
    <source>
        <strain evidence="2">cv. Hass</strain>
    </source>
</reference>
<gene>
    <name evidence="1" type="ORF">MRB53_021199</name>
</gene>
<organism evidence="1 2">
    <name type="scientific">Persea americana</name>
    <name type="common">Avocado</name>
    <dbReference type="NCBI Taxonomy" id="3435"/>
    <lineage>
        <taxon>Eukaryota</taxon>
        <taxon>Viridiplantae</taxon>
        <taxon>Streptophyta</taxon>
        <taxon>Embryophyta</taxon>
        <taxon>Tracheophyta</taxon>
        <taxon>Spermatophyta</taxon>
        <taxon>Magnoliopsida</taxon>
        <taxon>Magnoliidae</taxon>
        <taxon>Laurales</taxon>
        <taxon>Lauraceae</taxon>
        <taxon>Persea</taxon>
    </lineage>
</organism>
<evidence type="ECO:0000313" key="2">
    <source>
        <dbReference type="Proteomes" id="UP001234297"/>
    </source>
</evidence>
<comment type="caution">
    <text evidence="1">The sequence shown here is derived from an EMBL/GenBank/DDBJ whole genome shotgun (WGS) entry which is preliminary data.</text>
</comment>
<name>A0ACC2L3F5_PERAE</name>
<dbReference type="EMBL" id="CM056814">
    <property type="protein sequence ID" value="KAJ8627892.1"/>
    <property type="molecule type" value="Genomic_DNA"/>
</dbReference>
<sequence length="70" mass="7623">MDSSKKGRSSRTLQKADRRITEGFVLDFKVACGSLLQIGLIYGKPSQAIIDQICSCKSDSKKVAEVLLCS</sequence>
<accession>A0ACC2L3F5</accession>
<protein>
    <submittedName>
        <fullName evidence="1">Uncharacterized protein</fullName>
    </submittedName>
</protein>
<proteinExistence type="predicted"/>
<dbReference type="Proteomes" id="UP001234297">
    <property type="component" value="Chromosome 6"/>
</dbReference>
<keyword evidence="2" id="KW-1185">Reference proteome</keyword>